<gene>
    <name evidence="2" type="ORF">TCM_015215</name>
</gene>
<evidence type="ECO:0000313" key="3">
    <source>
        <dbReference type="Proteomes" id="UP000026915"/>
    </source>
</evidence>
<dbReference type="InterPro" id="IPR013103">
    <property type="entry name" value="RVT_2"/>
</dbReference>
<dbReference type="Gramene" id="EOY23262">
    <property type="protein sequence ID" value="EOY23262"/>
    <property type="gene ID" value="TCM_015215"/>
</dbReference>
<sequence length="328" mass="38353">MDNQMRQTIGCGVKRGKLYYLDLVSKSLDKLGQALKVDGHEEEKKKYATRMTWVCFMKSKGEVNLLFQKFHGMVCTQYNAHVQHLYTFISINATSWHLEHFDEFFYSTLLIKRGEYQEEVQTLDYEVHFAKERELPEHGNQNVDTFAPVAKLNTVRVLLSLAANLDWPLQQFNVKNAFLHRELSEDVYMDLPPRCMMPEKYSQKSMEAYIDVESMEAVDDRRSIFGYFAFVGGNLVKVKNRMLLDALVQRLNLELWHLKDKNPVQHDRTKHVKVDKIFIKEKLDELIVELPKIRSKDQLVDILTKAVSSRVFSKFLDKLGMCDIYAPT</sequence>
<feature type="domain" description="Reverse transcriptase Ty1/copia-type" evidence="1">
    <location>
        <begin position="141"/>
        <end position="196"/>
    </location>
</feature>
<accession>A0A061G253</accession>
<evidence type="ECO:0000259" key="1">
    <source>
        <dbReference type="Pfam" id="PF07727"/>
    </source>
</evidence>
<dbReference type="Proteomes" id="UP000026915">
    <property type="component" value="Chromosome 3"/>
</dbReference>
<protein>
    <recommendedName>
        <fullName evidence="1">Reverse transcriptase Ty1/copia-type domain-containing protein</fullName>
    </recommendedName>
</protein>
<reference evidence="2 3" key="1">
    <citation type="journal article" date="2013" name="Genome Biol.">
        <title>The genome sequence of the most widely cultivated cacao type and its use to identify candidate genes regulating pod color.</title>
        <authorList>
            <person name="Motamayor J.C."/>
            <person name="Mockaitis K."/>
            <person name="Schmutz J."/>
            <person name="Haiminen N."/>
            <person name="Iii D.L."/>
            <person name="Cornejo O."/>
            <person name="Findley S.D."/>
            <person name="Zheng P."/>
            <person name="Utro F."/>
            <person name="Royaert S."/>
            <person name="Saski C."/>
            <person name="Jenkins J."/>
            <person name="Podicheti R."/>
            <person name="Zhao M."/>
            <person name="Scheffler B.E."/>
            <person name="Stack J.C."/>
            <person name="Feltus F.A."/>
            <person name="Mustiga G.M."/>
            <person name="Amores F."/>
            <person name="Phillips W."/>
            <person name="Marelli J.P."/>
            <person name="May G.D."/>
            <person name="Shapiro H."/>
            <person name="Ma J."/>
            <person name="Bustamante C.D."/>
            <person name="Schnell R.J."/>
            <person name="Main D."/>
            <person name="Gilbert D."/>
            <person name="Parida L."/>
            <person name="Kuhn D.N."/>
        </authorList>
    </citation>
    <scope>NUCLEOTIDE SEQUENCE [LARGE SCALE GENOMIC DNA]</scope>
    <source>
        <strain evidence="3">cv. Matina 1-6</strain>
    </source>
</reference>
<dbReference type="CDD" id="cd09272">
    <property type="entry name" value="RNase_HI_RT_Ty1"/>
    <property type="match status" value="1"/>
</dbReference>
<dbReference type="eggNOG" id="KOG0017">
    <property type="taxonomic scope" value="Eukaryota"/>
</dbReference>
<dbReference type="OMA" id="INATSWH"/>
<dbReference type="HOGENOM" id="CLU_848396_0_0_1"/>
<evidence type="ECO:0000313" key="2">
    <source>
        <dbReference type="EMBL" id="EOY23262.1"/>
    </source>
</evidence>
<name>A0A061G253_THECC</name>
<organism evidence="2 3">
    <name type="scientific">Theobroma cacao</name>
    <name type="common">Cacao</name>
    <name type="synonym">Cocoa</name>
    <dbReference type="NCBI Taxonomy" id="3641"/>
    <lineage>
        <taxon>Eukaryota</taxon>
        <taxon>Viridiplantae</taxon>
        <taxon>Streptophyta</taxon>
        <taxon>Embryophyta</taxon>
        <taxon>Tracheophyta</taxon>
        <taxon>Spermatophyta</taxon>
        <taxon>Magnoliopsida</taxon>
        <taxon>eudicotyledons</taxon>
        <taxon>Gunneridae</taxon>
        <taxon>Pentapetalae</taxon>
        <taxon>rosids</taxon>
        <taxon>malvids</taxon>
        <taxon>Malvales</taxon>
        <taxon>Malvaceae</taxon>
        <taxon>Byttnerioideae</taxon>
        <taxon>Theobroma</taxon>
    </lineage>
</organism>
<dbReference type="AlphaFoldDB" id="A0A061G253"/>
<dbReference type="STRING" id="3641.A0A061G253"/>
<dbReference type="InParanoid" id="A0A061G253"/>
<proteinExistence type="predicted"/>
<dbReference type="Pfam" id="PF07727">
    <property type="entry name" value="RVT_2"/>
    <property type="match status" value="1"/>
</dbReference>
<dbReference type="EMBL" id="CM001881">
    <property type="protein sequence ID" value="EOY23262.1"/>
    <property type="molecule type" value="Genomic_DNA"/>
</dbReference>
<keyword evidence="3" id="KW-1185">Reference proteome</keyword>